<dbReference type="EMBL" id="NQVE01000115">
    <property type="protein sequence ID" value="RAL47310.1"/>
    <property type="molecule type" value="Genomic_DNA"/>
</dbReference>
<dbReference type="Proteomes" id="UP000249390">
    <property type="component" value="Unassembled WGS sequence"/>
</dbReference>
<organism evidence="2 3">
    <name type="scientific">Cuscuta australis</name>
    <dbReference type="NCBI Taxonomy" id="267555"/>
    <lineage>
        <taxon>Eukaryota</taxon>
        <taxon>Viridiplantae</taxon>
        <taxon>Streptophyta</taxon>
        <taxon>Embryophyta</taxon>
        <taxon>Tracheophyta</taxon>
        <taxon>Spermatophyta</taxon>
        <taxon>Magnoliopsida</taxon>
        <taxon>eudicotyledons</taxon>
        <taxon>Gunneridae</taxon>
        <taxon>Pentapetalae</taxon>
        <taxon>asterids</taxon>
        <taxon>lamiids</taxon>
        <taxon>Solanales</taxon>
        <taxon>Convolvulaceae</taxon>
        <taxon>Cuscuteae</taxon>
        <taxon>Cuscuta</taxon>
        <taxon>Cuscuta subgen. Grammica</taxon>
        <taxon>Cuscuta sect. Cleistogrammica</taxon>
    </lineage>
</organism>
<evidence type="ECO:0000313" key="3">
    <source>
        <dbReference type="Proteomes" id="UP000249390"/>
    </source>
</evidence>
<accession>A0A328DPX7</accession>
<feature type="compositionally biased region" description="Polar residues" evidence="1">
    <location>
        <begin position="42"/>
        <end position="57"/>
    </location>
</feature>
<feature type="region of interest" description="Disordered" evidence="1">
    <location>
        <begin position="23"/>
        <end position="126"/>
    </location>
</feature>
<dbReference type="AlphaFoldDB" id="A0A328DPX7"/>
<feature type="compositionally biased region" description="Basic and acidic residues" evidence="1">
    <location>
        <begin position="80"/>
        <end position="119"/>
    </location>
</feature>
<protein>
    <submittedName>
        <fullName evidence="2">Uncharacterized protein</fullName>
    </submittedName>
</protein>
<proteinExistence type="predicted"/>
<gene>
    <name evidence="2" type="ORF">DM860_013275</name>
</gene>
<evidence type="ECO:0000313" key="2">
    <source>
        <dbReference type="EMBL" id="RAL47310.1"/>
    </source>
</evidence>
<keyword evidence="3" id="KW-1185">Reference proteome</keyword>
<sequence length="131" mass="15319">MEVEEGFEEVEMSEAVRKKLLTNLRPINREDTRVPRQRQLRHQSTPSNYSENNNANGTEFRARKQRHRRQKLILSNDMFEDNRENVGSDEARTENHKGGTGDDHHDDDAQHGAKRERASRGPIDNGWIWTI</sequence>
<reference evidence="2 3" key="1">
    <citation type="submission" date="2018-06" db="EMBL/GenBank/DDBJ databases">
        <title>The Genome of Cuscuta australis (Dodder) Provides Insight into the Evolution of Plant Parasitism.</title>
        <authorList>
            <person name="Liu H."/>
        </authorList>
    </citation>
    <scope>NUCLEOTIDE SEQUENCE [LARGE SCALE GENOMIC DNA]</scope>
    <source>
        <strain evidence="3">cv. Yunnan</strain>
        <tissue evidence="2">Vines</tissue>
    </source>
</reference>
<name>A0A328DPX7_9ASTE</name>
<comment type="caution">
    <text evidence="2">The sequence shown here is derived from an EMBL/GenBank/DDBJ whole genome shotgun (WGS) entry which is preliminary data.</text>
</comment>
<evidence type="ECO:0000256" key="1">
    <source>
        <dbReference type="SAM" id="MobiDB-lite"/>
    </source>
</evidence>